<feature type="DNA-binding region" description="OmpR/PhoB-type" evidence="3">
    <location>
        <begin position="128"/>
        <end position="227"/>
    </location>
</feature>
<dbReference type="Gene3D" id="3.40.50.2300">
    <property type="match status" value="1"/>
</dbReference>
<feature type="modified residue" description="4-aspartylphosphate" evidence="2">
    <location>
        <position position="53"/>
    </location>
</feature>
<dbReference type="Gene3D" id="1.10.10.10">
    <property type="entry name" value="Winged helix-like DNA-binding domain superfamily/Winged helix DNA-binding domain"/>
    <property type="match status" value="1"/>
</dbReference>
<evidence type="ECO:0000259" key="5">
    <source>
        <dbReference type="PROSITE" id="PS51755"/>
    </source>
</evidence>
<evidence type="ECO:0000256" key="1">
    <source>
        <dbReference type="ARBA" id="ARBA00023125"/>
    </source>
</evidence>
<dbReference type="InterPro" id="IPR039420">
    <property type="entry name" value="WalR-like"/>
</dbReference>
<dbReference type="PROSITE" id="PS50110">
    <property type="entry name" value="RESPONSE_REGULATORY"/>
    <property type="match status" value="1"/>
</dbReference>
<dbReference type="PANTHER" id="PTHR48111">
    <property type="entry name" value="REGULATOR OF RPOS"/>
    <property type="match status" value="1"/>
</dbReference>
<dbReference type="Pfam" id="PF00486">
    <property type="entry name" value="Trans_reg_C"/>
    <property type="match status" value="1"/>
</dbReference>
<dbReference type="PANTHER" id="PTHR48111:SF50">
    <property type="entry name" value="KDP OPERON TRANSCRIPTIONAL REGULATORY PROTEIN KDPE"/>
    <property type="match status" value="1"/>
</dbReference>
<comment type="caution">
    <text evidence="6">The sequence shown here is derived from an EMBL/GenBank/DDBJ whole genome shotgun (WGS) entry which is preliminary data.</text>
</comment>
<dbReference type="SMART" id="SM00448">
    <property type="entry name" value="REC"/>
    <property type="match status" value="1"/>
</dbReference>
<keyword evidence="1 3" id="KW-0238">DNA-binding</keyword>
<gene>
    <name evidence="6" type="ORF">Q4481_02540</name>
</gene>
<name>A0ABT8YGP1_9HYPH</name>
<evidence type="ECO:0000256" key="3">
    <source>
        <dbReference type="PROSITE-ProRule" id="PRU01091"/>
    </source>
</evidence>
<dbReference type="SMART" id="SM00862">
    <property type="entry name" value="Trans_reg_C"/>
    <property type="match status" value="1"/>
</dbReference>
<sequence length="229" mass="25664">MGQLILVIEDEKEIRRFLEISLGDHGHTVLQAADAASGRRLIVDRKPDLVILDLGLPDQDGQDFIRDLREWSEVPVIVLSARDAEAQKVEALENGADDYLTKPFSVAELAARIKVALRRRPDTGSPPVSSFVLDDLSIDYAARRVTLAGEEVRLTPIEYKLLIALTRHAGKVLTHGQLMKDVWGRRAVESHQSLRIHTQHLREKLKDDPLAPRFIITEPGIGYRFRSGG</sequence>
<proteinExistence type="predicted"/>
<dbReference type="Gene3D" id="6.10.250.690">
    <property type="match status" value="1"/>
</dbReference>
<keyword evidence="2" id="KW-0597">Phosphoprotein</keyword>
<dbReference type="RefSeq" id="WP_304374686.1">
    <property type="nucleotide sequence ID" value="NZ_JAUOZU010000001.1"/>
</dbReference>
<dbReference type="InterPro" id="IPR001867">
    <property type="entry name" value="OmpR/PhoB-type_DNA-bd"/>
</dbReference>
<dbReference type="InterPro" id="IPR011006">
    <property type="entry name" value="CheY-like_superfamily"/>
</dbReference>
<keyword evidence="7" id="KW-1185">Reference proteome</keyword>
<evidence type="ECO:0000313" key="6">
    <source>
        <dbReference type="EMBL" id="MDO6962816.1"/>
    </source>
</evidence>
<organism evidence="6 7">
    <name type="scientific">Rhizobium alvei</name>
    <dbReference type="NCBI Taxonomy" id="1132659"/>
    <lineage>
        <taxon>Bacteria</taxon>
        <taxon>Pseudomonadati</taxon>
        <taxon>Pseudomonadota</taxon>
        <taxon>Alphaproteobacteria</taxon>
        <taxon>Hyphomicrobiales</taxon>
        <taxon>Rhizobiaceae</taxon>
        <taxon>Rhizobium/Agrobacterium group</taxon>
        <taxon>Rhizobium</taxon>
    </lineage>
</organism>
<accession>A0ABT8YGP1</accession>
<dbReference type="CDD" id="cd17620">
    <property type="entry name" value="REC_OmpR_KdpE-like"/>
    <property type="match status" value="1"/>
</dbReference>
<protein>
    <submittedName>
        <fullName evidence="6">Response regulator</fullName>
    </submittedName>
</protein>
<feature type="domain" description="Response regulatory" evidence="4">
    <location>
        <begin position="4"/>
        <end position="117"/>
    </location>
</feature>
<dbReference type="SUPFAM" id="SSF52172">
    <property type="entry name" value="CheY-like"/>
    <property type="match status" value="1"/>
</dbReference>
<reference evidence="6" key="1">
    <citation type="journal article" date="2015" name="Int. J. Syst. Evol. Microbiol.">
        <title>Rhizobium alvei sp. nov., isolated from a freshwater river.</title>
        <authorList>
            <person name="Sheu S.Y."/>
            <person name="Huang H.W."/>
            <person name="Young C.C."/>
            <person name="Chen W.M."/>
        </authorList>
    </citation>
    <scope>NUCLEOTIDE SEQUENCE</scope>
    <source>
        <strain evidence="6">TNR-22</strain>
    </source>
</reference>
<dbReference type="InterPro" id="IPR036388">
    <property type="entry name" value="WH-like_DNA-bd_sf"/>
</dbReference>
<dbReference type="Proteomes" id="UP001174932">
    <property type="component" value="Unassembled WGS sequence"/>
</dbReference>
<evidence type="ECO:0000259" key="4">
    <source>
        <dbReference type="PROSITE" id="PS50110"/>
    </source>
</evidence>
<evidence type="ECO:0000256" key="2">
    <source>
        <dbReference type="PROSITE-ProRule" id="PRU00169"/>
    </source>
</evidence>
<evidence type="ECO:0000313" key="7">
    <source>
        <dbReference type="Proteomes" id="UP001174932"/>
    </source>
</evidence>
<dbReference type="CDD" id="cd00383">
    <property type="entry name" value="trans_reg_C"/>
    <property type="match status" value="1"/>
</dbReference>
<dbReference type="PROSITE" id="PS51755">
    <property type="entry name" value="OMPR_PHOB"/>
    <property type="match status" value="1"/>
</dbReference>
<dbReference type="Pfam" id="PF00072">
    <property type="entry name" value="Response_reg"/>
    <property type="match status" value="1"/>
</dbReference>
<dbReference type="InterPro" id="IPR001789">
    <property type="entry name" value="Sig_transdc_resp-reg_receiver"/>
</dbReference>
<feature type="domain" description="OmpR/PhoB-type" evidence="5">
    <location>
        <begin position="128"/>
        <end position="227"/>
    </location>
</feature>
<reference evidence="6" key="2">
    <citation type="submission" date="2023-07" db="EMBL/GenBank/DDBJ databases">
        <authorList>
            <person name="Shen H."/>
        </authorList>
    </citation>
    <scope>NUCLEOTIDE SEQUENCE</scope>
    <source>
        <strain evidence="6">TNR-22</strain>
    </source>
</reference>
<dbReference type="EMBL" id="JAUOZU010000001">
    <property type="protein sequence ID" value="MDO6962816.1"/>
    <property type="molecule type" value="Genomic_DNA"/>
</dbReference>